<keyword evidence="3" id="KW-1185">Reference proteome</keyword>
<dbReference type="EMBL" id="UYWX01005673">
    <property type="protein sequence ID" value="VDM25882.1"/>
    <property type="molecule type" value="Genomic_DNA"/>
</dbReference>
<proteinExistence type="predicted"/>
<reference evidence="2 3" key="2">
    <citation type="submission" date="2018-11" db="EMBL/GenBank/DDBJ databases">
        <authorList>
            <consortium name="Pathogen Informatics"/>
        </authorList>
    </citation>
    <scope>NUCLEOTIDE SEQUENCE [LARGE SCALE GENOMIC DNA]</scope>
</reference>
<dbReference type="WBParaSite" id="TTAC_0000493701-mRNA-1">
    <property type="protein sequence ID" value="TTAC_0000493701-mRNA-1"/>
    <property type="gene ID" value="TTAC_0000493701"/>
</dbReference>
<evidence type="ECO:0000256" key="1">
    <source>
        <dbReference type="SAM" id="MobiDB-lite"/>
    </source>
</evidence>
<evidence type="ECO:0000313" key="2">
    <source>
        <dbReference type="EMBL" id="VDM25882.1"/>
    </source>
</evidence>
<accession>A0A0R3WVZ7</accession>
<feature type="region of interest" description="Disordered" evidence="1">
    <location>
        <begin position="204"/>
        <end position="360"/>
    </location>
</feature>
<dbReference type="Proteomes" id="UP000274429">
    <property type="component" value="Unassembled WGS sequence"/>
</dbReference>
<name>A0A0R3WVZ7_HYDTA</name>
<organism evidence="4">
    <name type="scientific">Hydatigena taeniaeformis</name>
    <name type="common">Feline tapeworm</name>
    <name type="synonym">Taenia taeniaeformis</name>
    <dbReference type="NCBI Taxonomy" id="6205"/>
    <lineage>
        <taxon>Eukaryota</taxon>
        <taxon>Metazoa</taxon>
        <taxon>Spiralia</taxon>
        <taxon>Lophotrochozoa</taxon>
        <taxon>Platyhelminthes</taxon>
        <taxon>Cestoda</taxon>
        <taxon>Eucestoda</taxon>
        <taxon>Cyclophyllidea</taxon>
        <taxon>Taeniidae</taxon>
        <taxon>Hydatigera</taxon>
    </lineage>
</organism>
<reference evidence="4" key="1">
    <citation type="submission" date="2017-02" db="UniProtKB">
        <authorList>
            <consortium name="WormBaseParasite"/>
        </authorList>
    </citation>
    <scope>IDENTIFICATION</scope>
</reference>
<evidence type="ECO:0000313" key="3">
    <source>
        <dbReference type="Proteomes" id="UP000274429"/>
    </source>
</evidence>
<protein>
    <submittedName>
        <fullName evidence="4">Ski_Sno domain-containing protein</fullName>
    </submittedName>
</protein>
<dbReference type="AlphaFoldDB" id="A0A0R3WVZ7"/>
<sequence length="385" mass="40856">MEIENVADFGHCSLAIAPVSLDYTSGLTNLVQVYTTGPIFTDDATLTEARRRLFSSRCRLAHLLACRARFACLFHLLSPDSSSHSSSLQHRLSEAGFSTDSPSNFCRQVHVTAPPTPPSVLLEWPPVSSEVINLENIPASDLEVINPLLASDMSRFSWMAHADSLFGASGSIGGASSSLADELEMEEEEEMEESKPVVVDAVEFPKPPSAVPNGSALRTESGTKKSPVKSTIERFPVRSAGIAPRRNPAAPSSTATSKSTSTFAASKNATATKPHTSAKIRSPPKSTTHPTRPPPLATATKASIARQPVASATRQLDRKSPSSKTTKAAPKAATSSLKPKSSLISSSKSPHKPPSTATVSAFSPALNRTYAFMDDDDADADDDVE</sequence>
<feature type="compositionally biased region" description="Low complexity" evidence="1">
    <location>
        <begin position="247"/>
        <end position="272"/>
    </location>
</feature>
<gene>
    <name evidence="2" type="ORF">TTAC_LOCUS4921</name>
</gene>
<feature type="compositionally biased region" description="Low complexity" evidence="1">
    <location>
        <begin position="322"/>
        <end position="348"/>
    </location>
</feature>
<dbReference type="STRING" id="6205.A0A0R3WVZ7"/>
<evidence type="ECO:0000313" key="4">
    <source>
        <dbReference type="WBParaSite" id="TTAC_0000493701-mRNA-1"/>
    </source>
</evidence>